<feature type="compositionally biased region" description="Low complexity" evidence="1">
    <location>
        <begin position="163"/>
        <end position="191"/>
    </location>
</feature>
<feature type="compositionally biased region" description="Basic and acidic residues" evidence="1">
    <location>
        <begin position="350"/>
        <end position="360"/>
    </location>
</feature>
<feature type="compositionally biased region" description="Polar residues" evidence="1">
    <location>
        <begin position="22"/>
        <end position="31"/>
    </location>
</feature>
<feature type="region of interest" description="Disordered" evidence="1">
    <location>
        <begin position="1"/>
        <end position="90"/>
    </location>
</feature>
<dbReference type="AlphaFoldDB" id="A0A2J6QZ96"/>
<reference evidence="2 3" key="1">
    <citation type="submission" date="2016-04" db="EMBL/GenBank/DDBJ databases">
        <title>A degradative enzymes factory behind the ericoid mycorrhizal symbiosis.</title>
        <authorList>
            <consortium name="DOE Joint Genome Institute"/>
            <person name="Martino E."/>
            <person name="Morin E."/>
            <person name="Grelet G."/>
            <person name="Kuo A."/>
            <person name="Kohler A."/>
            <person name="Daghino S."/>
            <person name="Barry K."/>
            <person name="Choi C."/>
            <person name="Cichocki N."/>
            <person name="Clum A."/>
            <person name="Copeland A."/>
            <person name="Hainaut M."/>
            <person name="Haridas S."/>
            <person name="Labutti K."/>
            <person name="Lindquist E."/>
            <person name="Lipzen A."/>
            <person name="Khouja H.-R."/>
            <person name="Murat C."/>
            <person name="Ohm R."/>
            <person name="Olson A."/>
            <person name="Spatafora J."/>
            <person name="Veneault-Fourrey C."/>
            <person name="Henrissat B."/>
            <person name="Grigoriev I."/>
            <person name="Martin F."/>
            <person name="Perotto S."/>
        </authorList>
    </citation>
    <scope>NUCLEOTIDE SEQUENCE [LARGE SCALE GENOMIC DNA]</scope>
    <source>
        <strain evidence="2 3">F</strain>
    </source>
</reference>
<feature type="compositionally biased region" description="Pro residues" evidence="1">
    <location>
        <begin position="11"/>
        <end position="21"/>
    </location>
</feature>
<proteinExistence type="predicted"/>
<evidence type="ECO:0000256" key="1">
    <source>
        <dbReference type="SAM" id="MobiDB-lite"/>
    </source>
</evidence>
<evidence type="ECO:0000313" key="2">
    <source>
        <dbReference type="EMBL" id="PMD31583.1"/>
    </source>
</evidence>
<dbReference type="OrthoDB" id="1681166at2759"/>
<feature type="compositionally biased region" description="Basic and acidic residues" evidence="1">
    <location>
        <begin position="41"/>
        <end position="50"/>
    </location>
</feature>
<dbReference type="Gene3D" id="2.60.270.60">
    <property type="match status" value="1"/>
</dbReference>
<name>A0A2J6QZ96_HYAVF</name>
<sequence length="360" mass="38948">MSDNAESIPHSPTPGKDPPISGPSNDASSPQPAAEETTDTFTKEKEKDTTTMRPPPRRISSSKARPKPQIITTQPSFSASRPSLASSRFNLQSTGHSYTLTQTQSQLSAQPEVQRPPFAPFFTLINDAGGDKEGHTIHPHKIHYIFSDDDTSDLLTSSLIHSLHPGTTSSSPSASRELSSSQRESSSSSSATFKTERREKKDRPKEKEKREREERVLIVDVDETGTGVKSVASLSSAWQVLSAEISNAPTFDAKAVEERDGGGERERGLMLRIQGVGVEVLGGEEVEERREGSGVVGEEEMSALLEGFDRKMGVLRRIVSSREELGGDGVEEGEENTVGTEAAGQGGPRRVSEEREFGSG</sequence>
<dbReference type="STRING" id="1149755.A0A2J6QZ96"/>
<accession>A0A2J6QZ96</accession>
<feature type="compositionally biased region" description="Low complexity" evidence="1">
    <location>
        <begin position="75"/>
        <end position="89"/>
    </location>
</feature>
<keyword evidence="3" id="KW-1185">Reference proteome</keyword>
<dbReference type="EMBL" id="KZ613962">
    <property type="protein sequence ID" value="PMD31583.1"/>
    <property type="molecule type" value="Genomic_DNA"/>
</dbReference>
<gene>
    <name evidence="2" type="ORF">L207DRAFT_519355</name>
</gene>
<evidence type="ECO:0000313" key="3">
    <source>
        <dbReference type="Proteomes" id="UP000235786"/>
    </source>
</evidence>
<organism evidence="2 3">
    <name type="scientific">Hyaloscypha variabilis (strain UAMH 11265 / GT02V1 / F)</name>
    <name type="common">Meliniomyces variabilis</name>
    <dbReference type="NCBI Taxonomy" id="1149755"/>
    <lineage>
        <taxon>Eukaryota</taxon>
        <taxon>Fungi</taxon>
        <taxon>Dikarya</taxon>
        <taxon>Ascomycota</taxon>
        <taxon>Pezizomycotina</taxon>
        <taxon>Leotiomycetes</taxon>
        <taxon>Helotiales</taxon>
        <taxon>Hyaloscyphaceae</taxon>
        <taxon>Hyaloscypha</taxon>
        <taxon>Hyaloscypha variabilis</taxon>
    </lineage>
</organism>
<feature type="region of interest" description="Disordered" evidence="1">
    <location>
        <begin position="322"/>
        <end position="360"/>
    </location>
</feature>
<feature type="compositionally biased region" description="Basic and acidic residues" evidence="1">
    <location>
        <begin position="194"/>
        <end position="213"/>
    </location>
</feature>
<protein>
    <submittedName>
        <fullName evidence="2">Uncharacterized protein</fullName>
    </submittedName>
</protein>
<feature type="region of interest" description="Disordered" evidence="1">
    <location>
        <begin position="163"/>
        <end position="213"/>
    </location>
</feature>
<dbReference type="Proteomes" id="UP000235786">
    <property type="component" value="Unassembled WGS sequence"/>
</dbReference>